<gene>
    <name evidence="1" type="ORF">V6N12_068436</name>
</gene>
<dbReference type="EMBL" id="JBBPBM010000005">
    <property type="protein sequence ID" value="KAK8584189.1"/>
    <property type="molecule type" value="Genomic_DNA"/>
</dbReference>
<proteinExistence type="predicted"/>
<protein>
    <submittedName>
        <fullName evidence="1">Uncharacterized protein</fullName>
    </submittedName>
</protein>
<accession>A0ABR2FQA1</accession>
<name>A0ABR2FQA1_9ROSI</name>
<keyword evidence="2" id="KW-1185">Reference proteome</keyword>
<reference evidence="1 2" key="1">
    <citation type="journal article" date="2024" name="G3 (Bethesda)">
        <title>Genome assembly of Hibiscus sabdariffa L. provides insights into metabolisms of medicinal natural products.</title>
        <authorList>
            <person name="Kim T."/>
        </authorList>
    </citation>
    <scope>NUCLEOTIDE SEQUENCE [LARGE SCALE GENOMIC DNA]</scope>
    <source>
        <strain evidence="1">TK-2024</strain>
        <tissue evidence="1">Old leaves</tissue>
    </source>
</reference>
<dbReference type="Proteomes" id="UP001472677">
    <property type="component" value="Unassembled WGS sequence"/>
</dbReference>
<evidence type="ECO:0000313" key="1">
    <source>
        <dbReference type="EMBL" id="KAK8584189.1"/>
    </source>
</evidence>
<evidence type="ECO:0000313" key="2">
    <source>
        <dbReference type="Proteomes" id="UP001472677"/>
    </source>
</evidence>
<sequence>MKAEGVVIPELLGSLNGWLGAVRVAAQFGCEWGRVKGKARGLLDGSWLGGKLGNGSVEMVNRKDDDG</sequence>
<comment type="caution">
    <text evidence="1">The sequence shown here is derived from an EMBL/GenBank/DDBJ whole genome shotgun (WGS) entry which is preliminary data.</text>
</comment>
<organism evidence="1 2">
    <name type="scientific">Hibiscus sabdariffa</name>
    <name type="common">roselle</name>
    <dbReference type="NCBI Taxonomy" id="183260"/>
    <lineage>
        <taxon>Eukaryota</taxon>
        <taxon>Viridiplantae</taxon>
        <taxon>Streptophyta</taxon>
        <taxon>Embryophyta</taxon>
        <taxon>Tracheophyta</taxon>
        <taxon>Spermatophyta</taxon>
        <taxon>Magnoliopsida</taxon>
        <taxon>eudicotyledons</taxon>
        <taxon>Gunneridae</taxon>
        <taxon>Pentapetalae</taxon>
        <taxon>rosids</taxon>
        <taxon>malvids</taxon>
        <taxon>Malvales</taxon>
        <taxon>Malvaceae</taxon>
        <taxon>Malvoideae</taxon>
        <taxon>Hibiscus</taxon>
    </lineage>
</organism>